<dbReference type="GO" id="GO:0007166">
    <property type="term" value="P:cell surface receptor signaling pathway"/>
    <property type="evidence" value="ECO:0007669"/>
    <property type="project" value="InterPro"/>
</dbReference>
<gene>
    <name evidence="1" type="ORF">CPELLU_LOCUS4510</name>
</gene>
<dbReference type="InterPro" id="IPR036537">
    <property type="entry name" value="Adaptor_Cbl_N_dom_sf"/>
</dbReference>
<name>A0A9N9FLJ8_9GLOM</name>
<keyword evidence="2" id="KW-1185">Reference proteome</keyword>
<dbReference type="Gene3D" id="1.20.930.20">
    <property type="entry name" value="Adaptor protein Cbl, N-terminal domain"/>
    <property type="match status" value="1"/>
</dbReference>
<dbReference type="EMBL" id="CAJVQA010002388">
    <property type="protein sequence ID" value="CAG8545725.1"/>
    <property type="molecule type" value="Genomic_DNA"/>
</dbReference>
<sequence length="138" mass="16220">MHRHDNKNDDINKTINTLNEEASVSIQIKDEENQFHNALEALTNFVPFAPLIDRFIKLGKDIITLYQEAEYNKRLCSYFTRRVNLVVGFIKNLEIRRQDCLEFFVEQTNLQLIKDFIKCMLDVRKFITNVSQSGSFGK</sequence>
<evidence type="ECO:0000313" key="1">
    <source>
        <dbReference type="EMBL" id="CAG8545725.1"/>
    </source>
</evidence>
<protein>
    <submittedName>
        <fullName evidence="1">12551_t:CDS:1</fullName>
    </submittedName>
</protein>
<organism evidence="1 2">
    <name type="scientific">Cetraspora pellucida</name>
    <dbReference type="NCBI Taxonomy" id="1433469"/>
    <lineage>
        <taxon>Eukaryota</taxon>
        <taxon>Fungi</taxon>
        <taxon>Fungi incertae sedis</taxon>
        <taxon>Mucoromycota</taxon>
        <taxon>Glomeromycotina</taxon>
        <taxon>Glomeromycetes</taxon>
        <taxon>Diversisporales</taxon>
        <taxon>Gigasporaceae</taxon>
        <taxon>Cetraspora</taxon>
    </lineage>
</organism>
<dbReference type="Proteomes" id="UP000789759">
    <property type="component" value="Unassembled WGS sequence"/>
</dbReference>
<reference evidence="1" key="1">
    <citation type="submission" date="2021-06" db="EMBL/GenBank/DDBJ databases">
        <authorList>
            <person name="Kallberg Y."/>
            <person name="Tangrot J."/>
            <person name="Rosling A."/>
        </authorList>
    </citation>
    <scope>NUCLEOTIDE SEQUENCE</scope>
    <source>
        <strain evidence="1">FL966</strain>
    </source>
</reference>
<evidence type="ECO:0000313" key="2">
    <source>
        <dbReference type="Proteomes" id="UP000789759"/>
    </source>
</evidence>
<accession>A0A9N9FLJ8</accession>
<comment type="caution">
    <text evidence="1">The sequence shown here is derived from an EMBL/GenBank/DDBJ whole genome shotgun (WGS) entry which is preliminary data.</text>
</comment>
<dbReference type="OrthoDB" id="2445835at2759"/>
<proteinExistence type="predicted"/>
<dbReference type="AlphaFoldDB" id="A0A9N9FLJ8"/>